<dbReference type="Proteomes" id="UP001484239">
    <property type="component" value="Unassembled WGS sequence"/>
</dbReference>
<proteinExistence type="predicted"/>
<keyword evidence="2" id="KW-1185">Reference proteome</keyword>
<name>A0ABU9E9P5_9BACT</name>
<sequence length="92" mass="9820">MLHRETRWKLAHASAGLLAAWLTRQALDALWRRTAHSPAPTSAERDAPSAEPAPTLLWALGTAAAVAVGRVLADEGARRLWAAVDGHTPPRG</sequence>
<gene>
    <name evidence="1" type="ORF">WI372_10805</name>
</gene>
<evidence type="ECO:0000313" key="2">
    <source>
        <dbReference type="Proteomes" id="UP001484239"/>
    </source>
</evidence>
<comment type="caution">
    <text evidence="1">The sequence shown here is derived from an EMBL/GenBank/DDBJ whole genome shotgun (WGS) entry which is preliminary data.</text>
</comment>
<organism evidence="1 2">
    <name type="scientific">Gaopeijia maritima</name>
    <dbReference type="NCBI Taxonomy" id="3119007"/>
    <lineage>
        <taxon>Bacteria</taxon>
        <taxon>Pseudomonadati</taxon>
        <taxon>Gemmatimonadota</taxon>
        <taxon>Longimicrobiia</taxon>
        <taxon>Gaopeijiales</taxon>
        <taxon>Gaopeijiaceae</taxon>
        <taxon>Gaopeijia</taxon>
    </lineage>
</organism>
<dbReference type="RefSeq" id="WP_405275680.1">
    <property type="nucleotide sequence ID" value="NZ_CP144380.1"/>
</dbReference>
<evidence type="ECO:0000313" key="1">
    <source>
        <dbReference type="EMBL" id="MEK9501467.1"/>
    </source>
</evidence>
<dbReference type="Pfam" id="PF14019">
    <property type="entry name" value="DUF4235"/>
    <property type="match status" value="1"/>
</dbReference>
<protein>
    <submittedName>
        <fullName evidence="1">DUF4235 domain-containing protein</fullName>
    </submittedName>
</protein>
<dbReference type="InterPro" id="IPR025329">
    <property type="entry name" value="DUF4235"/>
</dbReference>
<accession>A0ABU9E9P5</accession>
<reference evidence="1 2" key="1">
    <citation type="submission" date="2024-02" db="EMBL/GenBank/DDBJ databases">
        <title>A novel Gemmatimonadota bacterium.</title>
        <authorList>
            <person name="Du Z.-J."/>
            <person name="Ye Y.-Q."/>
        </authorList>
    </citation>
    <scope>NUCLEOTIDE SEQUENCE [LARGE SCALE GENOMIC DNA]</scope>
    <source>
        <strain evidence="1 2">DH-20</strain>
    </source>
</reference>
<dbReference type="EMBL" id="JBBHLI010000005">
    <property type="protein sequence ID" value="MEK9501467.1"/>
    <property type="molecule type" value="Genomic_DNA"/>
</dbReference>